<comment type="pathway">
    <text evidence="1 8">Cofactor biosynthesis; tetrahydrofolate biosynthesis; 5,6,7,8-tetrahydrofolate from 7,8-dihydrofolate: step 1/1.</text>
</comment>
<sequence>MIISMIAAMANNRVIGLDNKMPWHLPADLQHFKKVTTGKPVIMGRKTFESIGRPLPGRRNIIITRNSEYSAEGIETVTTPEDALNLVCDVEEVMIIGGGNIYEQFLPKADRLYLTFIDLDVNGDTQFPDYNKIANWNIKEEQENLPDDKNKSSYKFVTLYKEH</sequence>
<dbReference type="PIRSF" id="PIRSF000194">
    <property type="entry name" value="DHFR"/>
    <property type="match status" value="1"/>
</dbReference>
<dbReference type="PRINTS" id="PR00070">
    <property type="entry name" value="DHFR"/>
</dbReference>
<protein>
    <recommendedName>
        <fullName evidence="3 8">Dihydrofolate reductase</fullName>
        <ecNumber evidence="3 8">1.5.1.3</ecNumber>
    </recommendedName>
</protein>
<dbReference type="AlphaFoldDB" id="A0A7X9YGE4"/>
<comment type="similarity">
    <text evidence="2 8 9">Belongs to the dihydrofolate reductase family.</text>
</comment>
<keyword evidence="6 8" id="KW-0560">Oxidoreductase</keyword>
<dbReference type="GO" id="GO:0046654">
    <property type="term" value="P:tetrahydrofolate biosynthetic process"/>
    <property type="evidence" value="ECO:0007669"/>
    <property type="project" value="UniProtKB-UniPathway"/>
</dbReference>
<dbReference type="GO" id="GO:0046655">
    <property type="term" value="P:folic acid metabolic process"/>
    <property type="evidence" value="ECO:0007669"/>
    <property type="project" value="TreeGrafter"/>
</dbReference>
<evidence type="ECO:0000256" key="4">
    <source>
        <dbReference type="ARBA" id="ARBA00022563"/>
    </source>
</evidence>
<evidence type="ECO:0000256" key="8">
    <source>
        <dbReference type="PIRNR" id="PIRNR000194"/>
    </source>
</evidence>
<evidence type="ECO:0000313" key="12">
    <source>
        <dbReference type="Proteomes" id="UP000519126"/>
    </source>
</evidence>
<dbReference type="CDD" id="cd00209">
    <property type="entry name" value="DHFR"/>
    <property type="match status" value="1"/>
</dbReference>
<gene>
    <name evidence="11" type="primary">folA</name>
    <name evidence="11" type="ORF">HHL01_14305</name>
</gene>
<dbReference type="FunFam" id="3.40.430.10:FF:000001">
    <property type="entry name" value="Dihydrofolate reductase"/>
    <property type="match status" value="1"/>
</dbReference>
<dbReference type="RefSeq" id="WP_076925045.1">
    <property type="nucleotide sequence ID" value="NZ_JABBCX010000005.1"/>
</dbReference>
<dbReference type="GO" id="GO:0006730">
    <property type="term" value="P:one-carbon metabolic process"/>
    <property type="evidence" value="ECO:0007669"/>
    <property type="project" value="UniProtKB-KW"/>
</dbReference>
<feature type="domain" description="DHFR" evidence="10">
    <location>
        <begin position="2"/>
        <end position="161"/>
    </location>
</feature>
<organism evidence="11 12">
    <name type="scientific">Pseudoalteromonas arctica</name>
    <dbReference type="NCBI Taxonomy" id="394751"/>
    <lineage>
        <taxon>Bacteria</taxon>
        <taxon>Pseudomonadati</taxon>
        <taxon>Pseudomonadota</taxon>
        <taxon>Gammaproteobacteria</taxon>
        <taxon>Alteromonadales</taxon>
        <taxon>Pseudoalteromonadaceae</taxon>
        <taxon>Pseudoalteromonas</taxon>
    </lineage>
</organism>
<comment type="catalytic activity">
    <reaction evidence="8">
        <text>(6S)-5,6,7,8-tetrahydrofolate + NADP(+) = 7,8-dihydrofolate + NADPH + H(+)</text>
        <dbReference type="Rhea" id="RHEA:15009"/>
        <dbReference type="ChEBI" id="CHEBI:15378"/>
        <dbReference type="ChEBI" id="CHEBI:57451"/>
        <dbReference type="ChEBI" id="CHEBI:57453"/>
        <dbReference type="ChEBI" id="CHEBI:57783"/>
        <dbReference type="ChEBI" id="CHEBI:58349"/>
        <dbReference type="EC" id="1.5.1.3"/>
    </reaction>
</comment>
<dbReference type="GO" id="GO:0005829">
    <property type="term" value="C:cytosol"/>
    <property type="evidence" value="ECO:0007669"/>
    <property type="project" value="TreeGrafter"/>
</dbReference>
<dbReference type="PANTHER" id="PTHR48069:SF3">
    <property type="entry name" value="DIHYDROFOLATE REDUCTASE"/>
    <property type="match status" value="1"/>
</dbReference>
<dbReference type="PROSITE" id="PS00075">
    <property type="entry name" value="DHFR_1"/>
    <property type="match status" value="1"/>
</dbReference>
<dbReference type="EC" id="1.5.1.3" evidence="3 8"/>
<dbReference type="InterPro" id="IPR017925">
    <property type="entry name" value="DHFR_CS"/>
</dbReference>
<dbReference type="GO" id="GO:0070401">
    <property type="term" value="F:NADP+ binding"/>
    <property type="evidence" value="ECO:0007669"/>
    <property type="project" value="UniProtKB-ARBA"/>
</dbReference>
<accession>A0A7X9YGE4</accession>
<evidence type="ECO:0000259" key="10">
    <source>
        <dbReference type="PROSITE" id="PS51330"/>
    </source>
</evidence>
<evidence type="ECO:0000256" key="9">
    <source>
        <dbReference type="RuleBase" id="RU004474"/>
    </source>
</evidence>
<comment type="function">
    <text evidence="7 8">Key enzyme in folate metabolism. Catalyzes an essential reaction for de novo glycine and purine synthesis, and for DNA precursor synthesis.</text>
</comment>
<dbReference type="UniPathway" id="UPA00077">
    <property type="reaction ID" value="UER00158"/>
</dbReference>
<proteinExistence type="inferred from homology"/>
<dbReference type="NCBIfam" id="NF008037">
    <property type="entry name" value="PRK10769.1"/>
    <property type="match status" value="1"/>
</dbReference>
<dbReference type="EMBL" id="JABBCX010000005">
    <property type="protein sequence ID" value="NMF49335.1"/>
    <property type="molecule type" value="Genomic_DNA"/>
</dbReference>
<evidence type="ECO:0000256" key="2">
    <source>
        <dbReference type="ARBA" id="ARBA00009539"/>
    </source>
</evidence>
<dbReference type="PROSITE" id="PS51330">
    <property type="entry name" value="DHFR_2"/>
    <property type="match status" value="1"/>
</dbReference>
<dbReference type="InterPro" id="IPR012259">
    <property type="entry name" value="DHFR"/>
</dbReference>
<dbReference type="PANTHER" id="PTHR48069">
    <property type="entry name" value="DIHYDROFOLATE REDUCTASE"/>
    <property type="match status" value="1"/>
</dbReference>
<keyword evidence="5 8" id="KW-0521">NADP</keyword>
<keyword evidence="4 8" id="KW-0554">One-carbon metabolism</keyword>
<reference evidence="11 12" key="1">
    <citation type="submission" date="2020-04" db="EMBL/GenBank/DDBJ databases">
        <title>Genome Sequencing and Assembley of Pseudoalteromonas artica.</title>
        <authorList>
            <person name="Akerly B."/>
            <person name="Cook G."/>
        </authorList>
    </citation>
    <scope>NUCLEOTIDE SEQUENCE [LARGE SCALE GENOMIC DNA]</scope>
    <source>
        <strain evidence="11 12">NEC-BIFX-0059</strain>
    </source>
</reference>
<evidence type="ECO:0000256" key="3">
    <source>
        <dbReference type="ARBA" id="ARBA00012856"/>
    </source>
</evidence>
<dbReference type="GO" id="GO:0046452">
    <property type="term" value="P:dihydrofolate metabolic process"/>
    <property type="evidence" value="ECO:0007669"/>
    <property type="project" value="TreeGrafter"/>
</dbReference>
<dbReference type="Pfam" id="PF00186">
    <property type="entry name" value="DHFR_1"/>
    <property type="match status" value="1"/>
</dbReference>
<name>A0A7X9YGE4_9GAMM</name>
<evidence type="ECO:0000256" key="5">
    <source>
        <dbReference type="ARBA" id="ARBA00022857"/>
    </source>
</evidence>
<comment type="caution">
    <text evidence="11">The sequence shown here is derived from an EMBL/GenBank/DDBJ whole genome shotgun (WGS) entry which is preliminary data.</text>
</comment>
<dbReference type="SUPFAM" id="SSF53597">
    <property type="entry name" value="Dihydrofolate reductase-like"/>
    <property type="match status" value="1"/>
</dbReference>
<evidence type="ECO:0000256" key="1">
    <source>
        <dbReference type="ARBA" id="ARBA00004903"/>
    </source>
</evidence>
<evidence type="ECO:0000256" key="6">
    <source>
        <dbReference type="ARBA" id="ARBA00023002"/>
    </source>
</evidence>
<dbReference type="Gene3D" id="3.40.430.10">
    <property type="entry name" value="Dihydrofolate Reductase, subunit A"/>
    <property type="match status" value="1"/>
</dbReference>
<evidence type="ECO:0000313" key="11">
    <source>
        <dbReference type="EMBL" id="NMF49335.1"/>
    </source>
</evidence>
<evidence type="ECO:0000256" key="7">
    <source>
        <dbReference type="ARBA" id="ARBA00025067"/>
    </source>
</evidence>
<dbReference type="InterPro" id="IPR024072">
    <property type="entry name" value="DHFR-like_dom_sf"/>
</dbReference>
<dbReference type="InterPro" id="IPR001796">
    <property type="entry name" value="DHFR_dom"/>
</dbReference>
<dbReference type="GO" id="GO:0004146">
    <property type="term" value="F:dihydrofolate reductase activity"/>
    <property type="evidence" value="ECO:0007669"/>
    <property type="project" value="UniProtKB-EC"/>
</dbReference>
<dbReference type="Proteomes" id="UP000519126">
    <property type="component" value="Unassembled WGS sequence"/>
</dbReference>